<dbReference type="InterPro" id="IPR016166">
    <property type="entry name" value="FAD-bd_PCMH"/>
</dbReference>
<proteinExistence type="predicted"/>
<dbReference type="SUPFAM" id="SSF56176">
    <property type="entry name" value="FAD-binding/transporter-associated domain-like"/>
    <property type="match status" value="1"/>
</dbReference>
<organism evidence="9 10">
    <name type="scientific">Phyllosticta citrichinensis</name>
    <dbReference type="NCBI Taxonomy" id="1130410"/>
    <lineage>
        <taxon>Eukaryota</taxon>
        <taxon>Fungi</taxon>
        <taxon>Dikarya</taxon>
        <taxon>Ascomycota</taxon>
        <taxon>Pezizomycotina</taxon>
        <taxon>Dothideomycetes</taxon>
        <taxon>Dothideomycetes incertae sedis</taxon>
        <taxon>Botryosphaeriales</taxon>
        <taxon>Phyllostictaceae</taxon>
        <taxon>Phyllosticta</taxon>
    </lineage>
</organism>
<gene>
    <name evidence="9" type="ORF">IWX90DRAFT_380253</name>
</gene>
<evidence type="ECO:0000256" key="2">
    <source>
        <dbReference type="ARBA" id="ARBA00012405"/>
    </source>
</evidence>
<dbReference type="EMBL" id="JBBWUH010000002">
    <property type="protein sequence ID" value="KAK8176119.1"/>
    <property type="molecule type" value="Genomic_DNA"/>
</dbReference>
<dbReference type="Proteomes" id="UP001456524">
    <property type="component" value="Unassembled WGS sequence"/>
</dbReference>
<protein>
    <recommendedName>
        <fullName evidence="2">Delta(24)-sterol reductase</fullName>
        <ecNumber evidence="2">1.3.1.72</ecNumber>
    </recommendedName>
</protein>
<evidence type="ECO:0000313" key="10">
    <source>
        <dbReference type="Proteomes" id="UP001456524"/>
    </source>
</evidence>
<feature type="domain" description="FAD-binding PCMH-type" evidence="8">
    <location>
        <begin position="1"/>
        <end position="167"/>
    </location>
</feature>
<dbReference type="InterPro" id="IPR036318">
    <property type="entry name" value="FAD-bd_PCMH-like_sf"/>
</dbReference>
<evidence type="ECO:0000256" key="5">
    <source>
        <dbReference type="ARBA" id="ARBA00023002"/>
    </source>
</evidence>
<sequence length="529" mass="60069">MSEHKRATAAVAAKVADFHKRKETFRIYHGSTNSTRIVEFDPDKMIDMSDFHHVLEVDAGRRVAVVQANVPMDTLVEATLQMGLIPPVVMEFPGITVGGGYMGVAGESSSWKYGFFDRTVNWVDVILMTGERRRASATQNADLFKGLPGTYGTVAVTTLFEIQLIPAKDYVELEYFRLDGMAEVHRFIDEAIHMADVDYIDGIAFAPGKTVIMLGRLTNRRPSKQKPIQTFSGRMDPWFYLHAEKMCNASKAVAGDKQAAGHVEMVPLVDYLFRYDRGAFWTGRYAFRRFHTPFNRVMRAILDPLMHTRPMYAALNASRYTTQYIIQDVAIPFDRKRVEELTLWNENNTNIWPVWLCPLRIEGKHTVPLRARVGREVVWDKPPIMLLNFGIWGPGPLNHKKFVELNRDLEATVARLGGFKWLYANTYYTEDEFWRIYDRPWYEWLRGWYGGGESWLRDKGNDVWQRTRAKNASADGEQERTSGVRGVVVAVKMVARKKLGMGKSRSGGTHLLGGGGGGGGASKKLRKQL</sequence>
<evidence type="ECO:0000256" key="1">
    <source>
        <dbReference type="ARBA" id="ARBA00004167"/>
    </source>
</evidence>
<keyword evidence="5" id="KW-0560">Oxidoreductase</keyword>
<reference evidence="9 10" key="1">
    <citation type="journal article" date="2022" name="G3 (Bethesda)">
        <title>Enemy or ally: a genomic approach to elucidate the lifestyle of Phyllosticta citrichinaensis.</title>
        <authorList>
            <person name="Buijs V.A."/>
            <person name="Groenewald J.Z."/>
            <person name="Haridas S."/>
            <person name="LaButti K.M."/>
            <person name="Lipzen A."/>
            <person name="Martin F.M."/>
            <person name="Barry K."/>
            <person name="Grigoriev I.V."/>
            <person name="Crous P.W."/>
            <person name="Seidl M.F."/>
        </authorList>
    </citation>
    <scope>NUCLEOTIDE SEQUENCE [LARGE SCALE GENOMIC DNA]</scope>
    <source>
        <strain evidence="9 10">CBS 129764</strain>
    </source>
</reference>
<evidence type="ECO:0000256" key="6">
    <source>
        <dbReference type="ARBA" id="ARBA00023136"/>
    </source>
</evidence>
<keyword evidence="3" id="KW-0812">Transmembrane</keyword>
<evidence type="ECO:0000256" key="7">
    <source>
        <dbReference type="SAM" id="MobiDB-lite"/>
    </source>
</evidence>
<dbReference type="PROSITE" id="PS51387">
    <property type="entry name" value="FAD_PCMH"/>
    <property type="match status" value="1"/>
</dbReference>
<dbReference type="PANTHER" id="PTHR10801">
    <property type="entry name" value="24-DEHYDROCHOLESTEROL REDUCTASE"/>
    <property type="match status" value="1"/>
</dbReference>
<dbReference type="EC" id="1.3.1.72" evidence="2"/>
<dbReference type="Gene3D" id="3.30.465.10">
    <property type="match status" value="1"/>
</dbReference>
<comment type="subcellular location">
    <subcellularLocation>
        <location evidence="1">Membrane</location>
        <topology evidence="1">Single-pass membrane protein</topology>
    </subcellularLocation>
</comment>
<dbReference type="Pfam" id="PF01565">
    <property type="entry name" value="FAD_binding_4"/>
    <property type="match status" value="1"/>
</dbReference>
<evidence type="ECO:0000259" key="8">
    <source>
        <dbReference type="PROSITE" id="PS51387"/>
    </source>
</evidence>
<keyword evidence="6" id="KW-0472">Membrane</keyword>
<feature type="compositionally biased region" description="Gly residues" evidence="7">
    <location>
        <begin position="510"/>
        <end position="521"/>
    </location>
</feature>
<evidence type="ECO:0000256" key="3">
    <source>
        <dbReference type="ARBA" id="ARBA00022692"/>
    </source>
</evidence>
<dbReference type="InterPro" id="IPR006094">
    <property type="entry name" value="Oxid_FAD_bind_N"/>
</dbReference>
<dbReference type="InterPro" id="IPR016169">
    <property type="entry name" value="FAD-bd_PCMH_sub2"/>
</dbReference>
<feature type="region of interest" description="Disordered" evidence="7">
    <location>
        <begin position="501"/>
        <end position="529"/>
    </location>
</feature>
<comment type="caution">
    <text evidence="9">The sequence shown here is derived from an EMBL/GenBank/DDBJ whole genome shotgun (WGS) entry which is preliminary data.</text>
</comment>
<name>A0ABR1Y5B0_9PEZI</name>
<evidence type="ECO:0000313" key="9">
    <source>
        <dbReference type="EMBL" id="KAK8176119.1"/>
    </source>
</evidence>
<keyword evidence="4" id="KW-1133">Transmembrane helix</keyword>
<accession>A0ABR1Y5B0</accession>
<dbReference type="PANTHER" id="PTHR10801:SF0">
    <property type="entry name" value="DELTA(24)-STEROL REDUCTASE"/>
    <property type="match status" value="1"/>
</dbReference>
<evidence type="ECO:0000256" key="4">
    <source>
        <dbReference type="ARBA" id="ARBA00022989"/>
    </source>
</evidence>
<dbReference type="InterPro" id="IPR040165">
    <property type="entry name" value="Diminuto-like"/>
</dbReference>
<keyword evidence="10" id="KW-1185">Reference proteome</keyword>